<sequence length="91" mass="10646">MKHILIGLVHWYQRYISPLFPPTCRYYPTCSNYMLGAINKHGAILGTIMGIARILRCHPFVKGGYDPVPDKFTIFRNKNARDKYRRSMNLK</sequence>
<keyword evidence="2" id="KW-1185">Reference proteome</keyword>
<evidence type="ECO:0000313" key="2">
    <source>
        <dbReference type="Proteomes" id="UP001149860"/>
    </source>
</evidence>
<accession>A0ACD5DDC6</accession>
<evidence type="ECO:0000313" key="1">
    <source>
        <dbReference type="EMBL" id="XFD39050.1"/>
    </source>
</evidence>
<name>A0ACD5DDC6_9LACO</name>
<proteinExistence type="predicted"/>
<organism evidence="1 2">
    <name type="scientific">Lentilactobacillus terminaliae</name>
    <dbReference type="NCBI Taxonomy" id="3003483"/>
    <lineage>
        <taxon>Bacteria</taxon>
        <taxon>Bacillati</taxon>
        <taxon>Bacillota</taxon>
        <taxon>Bacilli</taxon>
        <taxon>Lactobacillales</taxon>
        <taxon>Lactobacillaceae</taxon>
        <taxon>Lentilactobacillus</taxon>
    </lineage>
</organism>
<dbReference type="Proteomes" id="UP001149860">
    <property type="component" value="Chromosome"/>
</dbReference>
<gene>
    <name evidence="1" type="primary">yidD</name>
    <name evidence="1" type="ORF">O0236_006330</name>
</gene>
<reference evidence="1" key="1">
    <citation type="submission" date="2024-08" db="EMBL/GenBank/DDBJ databases">
        <title>Lentilactobacillus sp. nov., isolated from tree bark.</title>
        <authorList>
            <person name="Phuengjayaem S."/>
            <person name="Tanasupawat S."/>
        </authorList>
    </citation>
    <scope>NUCLEOTIDE SEQUENCE</scope>
    <source>
        <strain evidence="1">SPB1-3</strain>
    </source>
</reference>
<protein>
    <submittedName>
        <fullName evidence="1">Membrane protein insertion efficiency factor YidD</fullName>
    </submittedName>
</protein>
<dbReference type="EMBL" id="CP168151">
    <property type="protein sequence ID" value="XFD39050.1"/>
    <property type="molecule type" value="Genomic_DNA"/>
</dbReference>